<dbReference type="AlphaFoldDB" id="A0A0E3UY11"/>
<evidence type="ECO:0000256" key="1">
    <source>
        <dbReference type="ARBA" id="ARBA00004236"/>
    </source>
</evidence>
<evidence type="ECO:0000256" key="5">
    <source>
        <dbReference type="ARBA" id="ARBA00022989"/>
    </source>
</evidence>
<keyword evidence="3 8" id="KW-0812">Transmembrane</keyword>
<sequence>MHTMMDTDILERTHVYVAHQLPTNGLDTAHALTLEHTRALVAVAEEVGRSVRLNEHDMQLLLLAAWLYDLSNHQNSSPEEVKPSPAAQFLESSGLTAADINTVMQCIVATQYPQQPKNLLEEVLCDAVASFMASKDYLLHEERKAGLTPGALNEELKWIDEQRTLLKKHSYFTSYARHTFSAGKEKNIKTLKQKREEIISATPELQVLWEENKKLKKNLQKGKEQKVIKGVETMFRTTMASHLQLSVIADSKANIMISINAIIASIMISSFIKSFSDVPHLIIPAFFLTVVCIVTTIIAVLATRPNIKKTSSKPGGIDYLFFGDYTTLSADVYRANMREIMHDSDRLYNSMIDNIYLQGKVLEKKYRLLKLSYTVFVIGLCLVLASYAIAWFFLA</sequence>
<evidence type="ECO:0000256" key="6">
    <source>
        <dbReference type="ARBA" id="ARBA00023118"/>
    </source>
</evidence>
<feature type="transmembrane region" description="Helical" evidence="8">
    <location>
        <begin position="281"/>
        <end position="303"/>
    </location>
</feature>
<feature type="domain" description="Pycsar effector protein" evidence="9">
    <location>
        <begin position="245"/>
        <end position="389"/>
    </location>
</feature>
<dbReference type="PATRIC" id="fig|400092.3.peg.3122"/>
<dbReference type="Gene3D" id="1.10.3210.10">
    <property type="entry name" value="Hypothetical protein af1432"/>
    <property type="match status" value="1"/>
</dbReference>
<evidence type="ECO:0000256" key="4">
    <source>
        <dbReference type="ARBA" id="ARBA00022741"/>
    </source>
</evidence>
<accession>A0A0E3UY11</accession>
<keyword evidence="4" id="KW-0547">Nucleotide-binding</keyword>
<dbReference type="GO" id="GO:0051607">
    <property type="term" value="P:defense response to virus"/>
    <property type="evidence" value="ECO:0007669"/>
    <property type="project" value="UniProtKB-KW"/>
</dbReference>
<proteinExistence type="predicted"/>
<keyword evidence="2" id="KW-1003">Cell membrane</keyword>
<evidence type="ECO:0000256" key="8">
    <source>
        <dbReference type="SAM" id="Phobius"/>
    </source>
</evidence>
<dbReference type="Proteomes" id="UP000033109">
    <property type="component" value="Chromosome"/>
</dbReference>
<feature type="transmembrane region" description="Helical" evidence="8">
    <location>
        <begin position="373"/>
        <end position="394"/>
    </location>
</feature>
<dbReference type="STRING" id="400092.PKOR_14310"/>
<evidence type="ECO:0000259" key="9">
    <source>
        <dbReference type="Pfam" id="PF18967"/>
    </source>
</evidence>
<organism evidence="10 11">
    <name type="scientific">Pontibacter korlensis</name>
    <dbReference type="NCBI Taxonomy" id="400092"/>
    <lineage>
        <taxon>Bacteria</taxon>
        <taxon>Pseudomonadati</taxon>
        <taxon>Bacteroidota</taxon>
        <taxon>Cytophagia</taxon>
        <taxon>Cytophagales</taxon>
        <taxon>Hymenobacteraceae</taxon>
        <taxon>Pontibacter</taxon>
    </lineage>
</organism>
<evidence type="ECO:0000313" key="11">
    <source>
        <dbReference type="Proteomes" id="UP000033109"/>
    </source>
</evidence>
<evidence type="ECO:0000256" key="2">
    <source>
        <dbReference type="ARBA" id="ARBA00022475"/>
    </source>
</evidence>
<dbReference type="HOGENOM" id="CLU_057657_0_0_10"/>
<dbReference type="Pfam" id="PF18967">
    <property type="entry name" value="PycTM"/>
    <property type="match status" value="1"/>
</dbReference>
<keyword evidence="7 8" id="KW-0472">Membrane</keyword>
<feature type="transmembrane region" description="Helical" evidence="8">
    <location>
        <begin position="255"/>
        <end position="275"/>
    </location>
</feature>
<dbReference type="KEGG" id="pko:PKOR_14310"/>
<protein>
    <recommendedName>
        <fullName evidence="9">Pycsar effector protein domain-containing protein</fullName>
    </recommendedName>
</protein>
<dbReference type="InterPro" id="IPR043760">
    <property type="entry name" value="PycTM_dom"/>
</dbReference>
<reference evidence="10 11" key="1">
    <citation type="journal article" date="2015" name="Sci. Rep.">
        <title>Unraveling adaptation of Pontibacter korlensis to radiation and infertility in desert through complete genome and comparative transcriptomic analysis.</title>
        <authorList>
            <person name="Dai J."/>
            <person name="Dai W."/>
            <person name="Qiu C."/>
            <person name="Yang Z."/>
            <person name="Zhang Y."/>
            <person name="Zhou M."/>
            <person name="Zhang L."/>
            <person name="Fang C."/>
            <person name="Gao Q."/>
            <person name="Yang Q."/>
            <person name="Li X."/>
            <person name="Wang Z."/>
            <person name="Wang Z."/>
            <person name="Jia Z."/>
            <person name="Chen X."/>
        </authorList>
    </citation>
    <scope>NUCLEOTIDE SEQUENCE [LARGE SCALE GENOMIC DNA]</scope>
    <source>
        <strain evidence="10 11">X14-1T</strain>
    </source>
</reference>
<gene>
    <name evidence="10" type="ORF">PKOR_14310</name>
</gene>
<dbReference type="EMBL" id="CP009621">
    <property type="protein sequence ID" value="AKD04051.1"/>
    <property type="molecule type" value="Genomic_DNA"/>
</dbReference>
<keyword evidence="5 8" id="KW-1133">Transmembrane helix</keyword>
<keyword evidence="11" id="KW-1185">Reference proteome</keyword>
<keyword evidence="6" id="KW-0051">Antiviral defense</keyword>
<dbReference type="SUPFAM" id="SSF109604">
    <property type="entry name" value="HD-domain/PDEase-like"/>
    <property type="match status" value="1"/>
</dbReference>
<name>A0A0E3UY11_9BACT</name>
<evidence type="ECO:0000256" key="7">
    <source>
        <dbReference type="ARBA" id="ARBA00023136"/>
    </source>
</evidence>
<dbReference type="GO" id="GO:0000166">
    <property type="term" value="F:nucleotide binding"/>
    <property type="evidence" value="ECO:0007669"/>
    <property type="project" value="UniProtKB-KW"/>
</dbReference>
<evidence type="ECO:0000313" key="10">
    <source>
        <dbReference type="EMBL" id="AKD04051.1"/>
    </source>
</evidence>
<comment type="subcellular location">
    <subcellularLocation>
        <location evidence="1">Cell membrane</location>
    </subcellularLocation>
</comment>
<dbReference type="GO" id="GO:0005886">
    <property type="term" value="C:plasma membrane"/>
    <property type="evidence" value="ECO:0007669"/>
    <property type="project" value="UniProtKB-SubCell"/>
</dbReference>
<evidence type="ECO:0000256" key="3">
    <source>
        <dbReference type="ARBA" id="ARBA00022692"/>
    </source>
</evidence>